<evidence type="ECO:0008006" key="3">
    <source>
        <dbReference type="Google" id="ProtNLM"/>
    </source>
</evidence>
<proteinExistence type="predicted"/>
<accession>A0A6L5QG89</accession>
<comment type="caution">
    <text evidence="1">The sequence shown here is derived from an EMBL/GenBank/DDBJ whole genome shotgun (WGS) entry which is preliminary data.</text>
</comment>
<dbReference type="Gene3D" id="3.80.10.10">
    <property type="entry name" value="Ribonuclease Inhibitor"/>
    <property type="match status" value="1"/>
</dbReference>
<gene>
    <name evidence="1" type="ORF">GJ697_12630</name>
</gene>
<dbReference type="Proteomes" id="UP000481037">
    <property type="component" value="Unassembled WGS sequence"/>
</dbReference>
<evidence type="ECO:0000313" key="2">
    <source>
        <dbReference type="Proteomes" id="UP000481037"/>
    </source>
</evidence>
<keyword evidence="2" id="KW-1185">Reference proteome</keyword>
<dbReference type="SUPFAM" id="SSF52047">
    <property type="entry name" value="RNI-like"/>
    <property type="match status" value="1"/>
</dbReference>
<dbReference type="EMBL" id="WKJM01000009">
    <property type="protein sequence ID" value="MRX08685.1"/>
    <property type="molecule type" value="Genomic_DNA"/>
</dbReference>
<name>A0A6L5QG89_9BURK</name>
<reference evidence="1 2" key="1">
    <citation type="submission" date="2019-11" db="EMBL/GenBank/DDBJ databases">
        <title>Novel species isolated from a subtropical stream in China.</title>
        <authorList>
            <person name="Lu H."/>
        </authorList>
    </citation>
    <scope>NUCLEOTIDE SEQUENCE [LARGE SCALE GENOMIC DNA]</scope>
    <source>
        <strain evidence="1 2">FT25W</strain>
    </source>
</reference>
<organism evidence="1 2">
    <name type="scientific">Duganella alba</name>
    <dbReference type="NCBI Taxonomy" id="2666081"/>
    <lineage>
        <taxon>Bacteria</taxon>
        <taxon>Pseudomonadati</taxon>
        <taxon>Pseudomonadota</taxon>
        <taxon>Betaproteobacteria</taxon>
        <taxon>Burkholderiales</taxon>
        <taxon>Oxalobacteraceae</taxon>
        <taxon>Telluria group</taxon>
        <taxon>Duganella</taxon>
    </lineage>
</organism>
<dbReference type="AlphaFoldDB" id="A0A6L5QG89"/>
<protein>
    <recommendedName>
        <fullName evidence="3">Leucine-rich repeat domain-containing protein</fullName>
    </recommendedName>
</protein>
<dbReference type="InterPro" id="IPR032675">
    <property type="entry name" value="LRR_dom_sf"/>
</dbReference>
<evidence type="ECO:0000313" key="1">
    <source>
        <dbReference type="EMBL" id="MRX08685.1"/>
    </source>
</evidence>
<sequence length="173" mass="19643">MRDLSRAFPIVAEPESVLSARVWHCKYKSLFPLAELSNLEELVIAGFPDDSFEFFSKLEKLRVLHVLHMPQIFDIRPLAKLVHLKSLSLATLPSWDASRKTTTIQSLEPLTAIPELAYLELLGICSLDQSLAPLERCKNLRTARISNYPKAEIERFFSGAKVINKFNPEPSFC</sequence>